<evidence type="ECO:0000256" key="5">
    <source>
        <dbReference type="HAMAP-Rule" id="MF_01813"/>
    </source>
</evidence>
<feature type="binding site" evidence="5">
    <location>
        <position position="132"/>
    </location>
    <ligand>
        <name>S-adenosyl-L-methionine</name>
        <dbReference type="ChEBI" id="CHEBI:59789"/>
    </ligand>
</feature>
<dbReference type="EMBL" id="MQWB01000001">
    <property type="protein sequence ID" value="OZC04334.1"/>
    <property type="molecule type" value="Genomic_DNA"/>
</dbReference>
<dbReference type="SUPFAM" id="SSF53335">
    <property type="entry name" value="S-adenosyl-L-methionine-dependent methyltransferases"/>
    <property type="match status" value="1"/>
</dbReference>
<dbReference type="InParanoid" id="A0A259U3E8"/>
<dbReference type="PANTHER" id="PTHR43591">
    <property type="entry name" value="METHYLTRANSFERASE"/>
    <property type="match status" value="1"/>
</dbReference>
<dbReference type="GO" id="GO:0009234">
    <property type="term" value="P:menaquinone biosynthetic process"/>
    <property type="evidence" value="ECO:0007669"/>
    <property type="project" value="UniProtKB-UniRule"/>
</dbReference>
<dbReference type="NCBIfam" id="TIGR01934">
    <property type="entry name" value="MenG_MenH_UbiE"/>
    <property type="match status" value="1"/>
</dbReference>
<dbReference type="NCBIfam" id="NF001244">
    <property type="entry name" value="PRK00216.1-5"/>
    <property type="match status" value="1"/>
</dbReference>
<dbReference type="PROSITE" id="PS51608">
    <property type="entry name" value="SAM_MT_UBIE"/>
    <property type="match status" value="1"/>
</dbReference>
<comment type="pathway">
    <text evidence="5">Quinol/quinone metabolism; menaquinone biosynthesis; menaquinol from 1,4-dihydroxy-2-naphthoate: step 2/2.</text>
</comment>
<dbReference type="UniPathway" id="UPA00079">
    <property type="reaction ID" value="UER00169"/>
</dbReference>
<dbReference type="OrthoDB" id="9808140at2"/>
<feature type="binding site" evidence="5">
    <location>
        <position position="87"/>
    </location>
    <ligand>
        <name>S-adenosyl-L-methionine</name>
        <dbReference type="ChEBI" id="CHEBI:59789"/>
    </ligand>
</feature>
<dbReference type="PANTHER" id="PTHR43591:SF24">
    <property type="entry name" value="2-METHOXY-6-POLYPRENYL-1,4-BENZOQUINOL METHYLASE, MITOCHONDRIAL"/>
    <property type="match status" value="1"/>
</dbReference>
<dbReference type="HAMAP" id="MF_01813">
    <property type="entry name" value="MenG_UbiE_methyltr"/>
    <property type="match status" value="1"/>
</dbReference>
<protein>
    <recommendedName>
        <fullName evidence="5">Demethylmenaquinone methyltransferase</fullName>
        <ecNumber evidence="5">2.1.1.163</ecNumber>
    </recommendedName>
</protein>
<evidence type="ECO:0000256" key="3">
    <source>
        <dbReference type="ARBA" id="ARBA00022679"/>
    </source>
</evidence>
<evidence type="ECO:0000256" key="2">
    <source>
        <dbReference type="ARBA" id="ARBA00022603"/>
    </source>
</evidence>
<name>A0A259U3E8_9BACT</name>
<dbReference type="FunCoup" id="A0A259U3E8">
    <property type="interactions" value="428"/>
</dbReference>
<gene>
    <name evidence="5" type="primary">menG</name>
    <name evidence="6" type="ORF">BSZ36_15930</name>
</gene>
<dbReference type="GO" id="GO:0032259">
    <property type="term" value="P:methylation"/>
    <property type="evidence" value="ECO:0007669"/>
    <property type="project" value="UniProtKB-KW"/>
</dbReference>
<keyword evidence="1 5" id="KW-0474">Menaquinone biosynthesis</keyword>
<evidence type="ECO:0000313" key="7">
    <source>
        <dbReference type="Proteomes" id="UP000216446"/>
    </source>
</evidence>
<dbReference type="RefSeq" id="WP_094550690.1">
    <property type="nucleotide sequence ID" value="NZ_MQWB01000001.1"/>
</dbReference>
<comment type="catalytic activity">
    <reaction evidence="5">
        <text>a 2-demethylmenaquinol + S-adenosyl-L-methionine = a menaquinol + S-adenosyl-L-homocysteine + H(+)</text>
        <dbReference type="Rhea" id="RHEA:42640"/>
        <dbReference type="Rhea" id="RHEA-COMP:9539"/>
        <dbReference type="Rhea" id="RHEA-COMP:9563"/>
        <dbReference type="ChEBI" id="CHEBI:15378"/>
        <dbReference type="ChEBI" id="CHEBI:18151"/>
        <dbReference type="ChEBI" id="CHEBI:55437"/>
        <dbReference type="ChEBI" id="CHEBI:57856"/>
        <dbReference type="ChEBI" id="CHEBI:59789"/>
        <dbReference type="EC" id="2.1.1.163"/>
    </reaction>
</comment>
<dbReference type="AlphaFoldDB" id="A0A259U3E8"/>
<feature type="binding site" evidence="5">
    <location>
        <position position="68"/>
    </location>
    <ligand>
        <name>S-adenosyl-L-methionine</name>
        <dbReference type="ChEBI" id="CHEBI:59789"/>
    </ligand>
</feature>
<dbReference type="InterPro" id="IPR023576">
    <property type="entry name" value="UbiE/COQ5_MeTrFase_CS"/>
</dbReference>
<dbReference type="GO" id="GO:0043770">
    <property type="term" value="F:demethylmenaquinone methyltransferase activity"/>
    <property type="evidence" value="ECO:0007669"/>
    <property type="project" value="UniProtKB-UniRule"/>
</dbReference>
<keyword evidence="4 5" id="KW-0949">S-adenosyl-L-methionine</keyword>
<evidence type="ECO:0000256" key="1">
    <source>
        <dbReference type="ARBA" id="ARBA00022428"/>
    </source>
</evidence>
<comment type="caution">
    <text evidence="6">The sequence shown here is derived from an EMBL/GenBank/DDBJ whole genome shotgun (WGS) entry which is preliminary data.</text>
</comment>
<dbReference type="CDD" id="cd02440">
    <property type="entry name" value="AdoMet_MTases"/>
    <property type="match status" value="1"/>
</dbReference>
<evidence type="ECO:0000256" key="4">
    <source>
        <dbReference type="ARBA" id="ARBA00022691"/>
    </source>
</evidence>
<dbReference type="InterPro" id="IPR029063">
    <property type="entry name" value="SAM-dependent_MTases_sf"/>
</dbReference>
<feature type="binding site" evidence="5">
    <location>
        <begin position="115"/>
        <end position="116"/>
    </location>
    <ligand>
        <name>S-adenosyl-L-methionine</name>
        <dbReference type="ChEBI" id="CHEBI:59789"/>
    </ligand>
</feature>
<sequence length="242" mass="26530">MTKPPIGQAPGKAVQVEAMFDEVAPRYDFLNRVVSGGIDIWWRKKAVQMLRAGMDRAPERLLDVATGTADLAVEMLSLNPREVVGSDISDGMLEVGRQKLARKNLDDRITLVQADAVDMPFEDGAFDGATVSFGVRNFEDLRAGLEGIRRTLKPGAPLVILETSQPTRFPFTVGYKLYVGHIMPRLGKWFSGNAEAYEYLPESAQRFPSGEAFLAELRAAGYSDCVAKPLTFGAVSLYRGLA</sequence>
<dbReference type="InterPro" id="IPR004033">
    <property type="entry name" value="UbiE/COQ5_MeTrFase"/>
</dbReference>
<dbReference type="Gene3D" id="3.40.50.150">
    <property type="entry name" value="Vaccinia Virus protein VP39"/>
    <property type="match status" value="1"/>
</dbReference>
<comment type="similarity">
    <text evidence="5">Belongs to the class I-like SAM-binding methyltransferase superfamily. MenG/UbiE family.</text>
</comment>
<proteinExistence type="inferred from homology"/>
<dbReference type="PROSITE" id="PS01183">
    <property type="entry name" value="UBIE_1"/>
    <property type="match status" value="1"/>
</dbReference>
<keyword evidence="7" id="KW-1185">Reference proteome</keyword>
<dbReference type="Pfam" id="PF01209">
    <property type="entry name" value="Ubie_methyltran"/>
    <property type="match status" value="1"/>
</dbReference>
<dbReference type="Proteomes" id="UP000216446">
    <property type="component" value="Unassembled WGS sequence"/>
</dbReference>
<accession>A0A259U3E8</accession>
<keyword evidence="3 5" id="KW-0808">Transferase</keyword>
<keyword evidence="2 5" id="KW-0489">Methyltransferase</keyword>
<evidence type="ECO:0000313" key="6">
    <source>
        <dbReference type="EMBL" id="OZC04334.1"/>
    </source>
</evidence>
<reference evidence="6 7" key="1">
    <citation type="submission" date="2016-11" db="EMBL/GenBank/DDBJ databases">
        <title>Study of marine rhodopsin-containing bacteria.</title>
        <authorList>
            <person name="Yoshizawa S."/>
            <person name="Kumagai Y."/>
            <person name="Kogure K."/>
        </authorList>
    </citation>
    <scope>NUCLEOTIDE SEQUENCE [LARGE SCALE GENOMIC DNA]</scope>
    <source>
        <strain evidence="6 7">SG-29</strain>
    </source>
</reference>
<comment type="function">
    <text evidence="5">Methyltransferase required for the conversion of demethylmenaquinol (DMKH2) to menaquinol (MKH2).</text>
</comment>
<organism evidence="6 7">
    <name type="scientific">Rubricoccus marinus</name>
    <dbReference type="NCBI Taxonomy" id="716817"/>
    <lineage>
        <taxon>Bacteria</taxon>
        <taxon>Pseudomonadati</taxon>
        <taxon>Rhodothermota</taxon>
        <taxon>Rhodothermia</taxon>
        <taxon>Rhodothermales</taxon>
        <taxon>Rubricoccaceae</taxon>
        <taxon>Rubricoccus</taxon>
    </lineage>
</organism>
<dbReference type="EC" id="2.1.1.163" evidence="5"/>